<dbReference type="HAMAP" id="MF_00386">
    <property type="entry name" value="UPF0161_YidD"/>
    <property type="match status" value="1"/>
</dbReference>
<evidence type="ECO:0000313" key="2">
    <source>
        <dbReference type="Proteomes" id="UP000516437"/>
    </source>
</evidence>
<proteinExistence type="inferred from homology"/>
<dbReference type="AlphaFoldDB" id="A0A6A1WGY1"/>
<reference evidence="1 2" key="1">
    <citation type="journal article" date="2019" name="Plant Biotechnol. J.">
        <title>The red bayberry genome and genetic basis of sex determination.</title>
        <authorList>
            <person name="Jia H.M."/>
            <person name="Jia H.J."/>
            <person name="Cai Q.L."/>
            <person name="Wang Y."/>
            <person name="Zhao H.B."/>
            <person name="Yang W.F."/>
            <person name="Wang G.Y."/>
            <person name="Li Y.H."/>
            <person name="Zhan D.L."/>
            <person name="Shen Y.T."/>
            <person name="Niu Q.F."/>
            <person name="Chang L."/>
            <person name="Qiu J."/>
            <person name="Zhao L."/>
            <person name="Xie H.B."/>
            <person name="Fu W.Y."/>
            <person name="Jin J."/>
            <person name="Li X.W."/>
            <person name="Jiao Y."/>
            <person name="Zhou C.C."/>
            <person name="Tu T."/>
            <person name="Chai C.Y."/>
            <person name="Gao J.L."/>
            <person name="Fan L.J."/>
            <person name="van de Weg E."/>
            <person name="Wang J.Y."/>
            <person name="Gao Z.S."/>
        </authorList>
    </citation>
    <scope>NUCLEOTIDE SEQUENCE [LARGE SCALE GENOMIC DNA]</scope>
    <source>
        <tissue evidence="1">Leaves</tissue>
    </source>
</reference>
<dbReference type="Proteomes" id="UP000516437">
    <property type="component" value="Chromosome 2"/>
</dbReference>
<dbReference type="Pfam" id="PF01809">
    <property type="entry name" value="YidD"/>
    <property type="match status" value="1"/>
</dbReference>
<protein>
    <submittedName>
        <fullName evidence="1">Uncharacterized protein</fullName>
    </submittedName>
</protein>
<name>A0A6A1WGY1_9ROSI</name>
<organism evidence="1 2">
    <name type="scientific">Morella rubra</name>
    <name type="common">Chinese bayberry</name>
    <dbReference type="NCBI Taxonomy" id="262757"/>
    <lineage>
        <taxon>Eukaryota</taxon>
        <taxon>Viridiplantae</taxon>
        <taxon>Streptophyta</taxon>
        <taxon>Embryophyta</taxon>
        <taxon>Tracheophyta</taxon>
        <taxon>Spermatophyta</taxon>
        <taxon>Magnoliopsida</taxon>
        <taxon>eudicotyledons</taxon>
        <taxon>Gunneridae</taxon>
        <taxon>Pentapetalae</taxon>
        <taxon>rosids</taxon>
        <taxon>fabids</taxon>
        <taxon>Fagales</taxon>
        <taxon>Myricaceae</taxon>
        <taxon>Morella</taxon>
    </lineage>
</organism>
<dbReference type="PANTHER" id="PTHR33383">
    <property type="entry name" value="MEMBRANE PROTEIN INSERTION EFFICIENCY FACTOR-RELATED"/>
    <property type="match status" value="1"/>
</dbReference>
<sequence length="159" mass="18035">MAAVLSLNSQKLFPSVAHSRYPDFEPCSSCSGFNRKRRLTDFAAINTQHHRRSIVYYKLNKEDSNPGNVQEPADDEVNDLGVKAAISMLKFYKREISPLLPKSCRYVPTCSEYSMEAYKKYGVLKGTVLTAWRLCRCNPLGGSGFDPPRWFDESSLPEE</sequence>
<gene>
    <name evidence="1" type="ORF">CJ030_MR2G023233</name>
</gene>
<dbReference type="SMART" id="SM01234">
    <property type="entry name" value="Haemolytic"/>
    <property type="match status" value="1"/>
</dbReference>
<dbReference type="EMBL" id="RXIC02000020">
    <property type="protein sequence ID" value="KAB1224123.1"/>
    <property type="molecule type" value="Genomic_DNA"/>
</dbReference>
<dbReference type="InterPro" id="IPR002696">
    <property type="entry name" value="Membr_insert_effic_factor_YidD"/>
</dbReference>
<keyword evidence="2" id="KW-1185">Reference proteome</keyword>
<dbReference type="PANTHER" id="PTHR33383:SF1">
    <property type="entry name" value="MEMBRANE PROTEIN INSERTION EFFICIENCY FACTOR-RELATED"/>
    <property type="match status" value="1"/>
</dbReference>
<dbReference type="OrthoDB" id="1798at2759"/>
<accession>A0A6A1WGY1</accession>
<dbReference type="NCBIfam" id="TIGR00278">
    <property type="entry name" value="membrane protein insertion efficiency factor YidD"/>
    <property type="match status" value="1"/>
</dbReference>
<evidence type="ECO:0000313" key="1">
    <source>
        <dbReference type="EMBL" id="KAB1224123.1"/>
    </source>
</evidence>
<comment type="caution">
    <text evidence="1">The sequence shown here is derived from an EMBL/GenBank/DDBJ whole genome shotgun (WGS) entry which is preliminary data.</text>
</comment>